<dbReference type="EMBL" id="JAQQWI010000018">
    <property type="protein sequence ID" value="KAK8000897.1"/>
    <property type="molecule type" value="Genomic_DNA"/>
</dbReference>
<name>A0ABR1R525_9PEZI</name>
<proteinExistence type="predicted"/>
<keyword evidence="2" id="KW-1185">Reference proteome</keyword>
<gene>
    <name evidence="1" type="ORF">PG991_013119</name>
</gene>
<accession>A0ABR1R525</accession>
<reference evidence="1 2" key="1">
    <citation type="submission" date="2023-01" db="EMBL/GenBank/DDBJ databases">
        <title>Analysis of 21 Apiospora genomes using comparative genomics revels a genus with tremendous synthesis potential of carbohydrate active enzymes and secondary metabolites.</title>
        <authorList>
            <person name="Sorensen T."/>
        </authorList>
    </citation>
    <scope>NUCLEOTIDE SEQUENCE [LARGE SCALE GENOMIC DNA]</scope>
    <source>
        <strain evidence="1 2">CBS 20057</strain>
    </source>
</reference>
<dbReference type="Proteomes" id="UP001396898">
    <property type="component" value="Unassembled WGS sequence"/>
</dbReference>
<evidence type="ECO:0000313" key="1">
    <source>
        <dbReference type="EMBL" id="KAK8000897.1"/>
    </source>
</evidence>
<organism evidence="1 2">
    <name type="scientific">Apiospora marii</name>
    <dbReference type="NCBI Taxonomy" id="335849"/>
    <lineage>
        <taxon>Eukaryota</taxon>
        <taxon>Fungi</taxon>
        <taxon>Dikarya</taxon>
        <taxon>Ascomycota</taxon>
        <taxon>Pezizomycotina</taxon>
        <taxon>Sordariomycetes</taxon>
        <taxon>Xylariomycetidae</taxon>
        <taxon>Amphisphaeriales</taxon>
        <taxon>Apiosporaceae</taxon>
        <taxon>Apiospora</taxon>
    </lineage>
</organism>
<sequence>MGKVPKVPQLDKPRGVIQVSWVSAGNAVVGSVAHILHGNLVLVVGGFLIAWTEPKLPGDLLFGVQLCQKAHDLPVRIFHQLRLGSLKFLDLQMKDISLT</sequence>
<evidence type="ECO:0000313" key="2">
    <source>
        <dbReference type="Proteomes" id="UP001396898"/>
    </source>
</evidence>
<comment type="caution">
    <text evidence="1">The sequence shown here is derived from an EMBL/GenBank/DDBJ whole genome shotgun (WGS) entry which is preliminary data.</text>
</comment>
<protein>
    <submittedName>
        <fullName evidence="1">Uncharacterized protein</fullName>
    </submittedName>
</protein>